<feature type="compositionally biased region" description="Basic residues" evidence="1">
    <location>
        <begin position="29"/>
        <end position="40"/>
    </location>
</feature>
<dbReference type="VEuPathDB" id="VectorBase:ISCW024912"/>
<dbReference type="AlphaFoldDB" id="B7QHP2"/>
<feature type="region of interest" description="Disordered" evidence="1">
    <location>
        <begin position="1"/>
        <end position="134"/>
    </location>
</feature>
<evidence type="ECO:0000313" key="2">
    <source>
        <dbReference type="EMBL" id="EEC18364.1"/>
    </source>
</evidence>
<sequence>MGVCGPRVSTRRQPPCASRQRGAAQVPARRVHLHGSRGRRRPEPQVARVRDLSRRRNDGGHLLLRGGAVATRRRAGRGTERSGGRGGGSGLRPAARSLQGWLRGLDQSGTGGPVHVPLPSRRVQVPGGASHTVH</sequence>
<dbReference type="EMBL" id="ABJB010482176">
    <property type="status" value="NOT_ANNOTATED_CDS"/>
    <property type="molecule type" value="Genomic_DNA"/>
</dbReference>
<reference evidence="3" key="2">
    <citation type="submission" date="2020-05" db="UniProtKB">
        <authorList>
            <consortium name="EnsemblMetazoa"/>
        </authorList>
    </citation>
    <scope>IDENTIFICATION</scope>
    <source>
        <strain evidence="3">wikel</strain>
    </source>
</reference>
<dbReference type="EMBL" id="DS940819">
    <property type="protein sequence ID" value="EEC18364.1"/>
    <property type="molecule type" value="Genomic_DNA"/>
</dbReference>
<protein>
    <submittedName>
        <fullName evidence="2 3">Uncharacterized protein</fullName>
    </submittedName>
</protein>
<evidence type="ECO:0000256" key="1">
    <source>
        <dbReference type="SAM" id="MobiDB-lite"/>
    </source>
</evidence>
<feature type="compositionally biased region" description="Basic and acidic residues" evidence="1">
    <location>
        <begin position="48"/>
        <end position="59"/>
    </location>
</feature>
<feature type="non-terminal residue" evidence="2">
    <location>
        <position position="134"/>
    </location>
</feature>
<dbReference type="HOGENOM" id="CLU_1901454_0_0_1"/>
<keyword evidence="4" id="KW-1185">Reference proteome</keyword>
<evidence type="ECO:0000313" key="4">
    <source>
        <dbReference type="Proteomes" id="UP000001555"/>
    </source>
</evidence>
<reference evidence="2 4" key="1">
    <citation type="submission" date="2008-03" db="EMBL/GenBank/DDBJ databases">
        <title>Annotation of Ixodes scapularis.</title>
        <authorList>
            <consortium name="Ixodes scapularis Genome Project Consortium"/>
            <person name="Caler E."/>
            <person name="Hannick L.I."/>
            <person name="Bidwell S."/>
            <person name="Joardar V."/>
            <person name="Thiagarajan M."/>
            <person name="Amedeo P."/>
            <person name="Galinsky K.J."/>
            <person name="Schobel S."/>
            <person name="Inman J."/>
            <person name="Hostetler J."/>
            <person name="Miller J."/>
            <person name="Hammond M."/>
            <person name="Megy K."/>
            <person name="Lawson D."/>
            <person name="Kodira C."/>
            <person name="Sutton G."/>
            <person name="Meyer J."/>
            <person name="Hill C.A."/>
            <person name="Birren B."/>
            <person name="Nene V."/>
            <person name="Collins F."/>
            <person name="Alarcon-Chaidez F."/>
            <person name="Wikel S."/>
            <person name="Strausberg R."/>
        </authorList>
    </citation>
    <scope>NUCLEOTIDE SEQUENCE [LARGE SCALE GENOMIC DNA]</scope>
    <source>
        <strain evidence="4">Wikel</strain>
        <strain evidence="2">Wikel colony</strain>
    </source>
</reference>
<gene>
    <name evidence="2" type="ORF">IscW_ISCW024912</name>
</gene>
<name>B7QHP2_IXOSC</name>
<organism>
    <name type="scientific">Ixodes scapularis</name>
    <name type="common">Black-legged tick</name>
    <name type="synonym">Deer tick</name>
    <dbReference type="NCBI Taxonomy" id="6945"/>
    <lineage>
        <taxon>Eukaryota</taxon>
        <taxon>Metazoa</taxon>
        <taxon>Ecdysozoa</taxon>
        <taxon>Arthropoda</taxon>
        <taxon>Chelicerata</taxon>
        <taxon>Arachnida</taxon>
        <taxon>Acari</taxon>
        <taxon>Parasitiformes</taxon>
        <taxon>Ixodida</taxon>
        <taxon>Ixodoidea</taxon>
        <taxon>Ixodidae</taxon>
        <taxon>Ixodinae</taxon>
        <taxon>Ixodes</taxon>
    </lineage>
</organism>
<dbReference type="PaxDb" id="6945-B7QHP2"/>
<proteinExistence type="predicted"/>
<accession>B7QHP2</accession>
<evidence type="ECO:0000313" key="3">
    <source>
        <dbReference type="EnsemblMetazoa" id="ISCW024912-PA"/>
    </source>
</evidence>
<dbReference type="EnsemblMetazoa" id="ISCW024912-RA">
    <property type="protein sequence ID" value="ISCW024912-PA"/>
    <property type="gene ID" value="ISCW024912"/>
</dbReference>
<dbReference type="Proteomes" id="UP000001555">
    <property type="component" value="Unassembled WGS sequence"/>
</dbReference>
<dbReference type="InParanoid" id="B7QHP2"/>